<dbReference type="STRING" id="320771.Cflav_PD2904"/>
<evidence type="ECO:0000259" key="7">
    <source>
        <dbReference type="Pfam" id="PF04542"/>
    </source>
</evidence>
<dbReference type="InterPro" id="IPR039425">
    <property type="entry name" value="RNA_pol_sigma-70-like"/>
</dbReference>
<keyword evidence="10" id="KW-1185">Reference proteome</keyword>
<dbReference type="GO" id="GO:0016987">
    <property type="term" value="F:sigma factor activity"/>
    <property type="evidence" value="ECO:0007669"/>
    <property type="project" value="UniProtKB-KW"/>
</dbReference>
<evidence type="ECO:0000256" key="1">
    <source>
        <dbReference type="ARBA" id="ARBA00010641"/>
    </source>
</evidence>
<keyword evidence="2" id="KW-0805">Transcription regulation</keyword>
<dbReference type="InterPro" id="IPR013325">
    <property type="entry name" value="RNA_pol_sigma_r2"/>
</dbReference>
<feature type="domain" description="RNA polymerase sigma-70 region 2" evidence="7">
    <location>
        <begin position="19"/>
        <end position="86"/>
    </location>
</feature>
<evidence type="ECO:0000256" key="6">
    <source>
        <dbReference type="SAM" id="Phobius"/>
    </source>
</evidence>
<dbReference type="InterPro" id="IPR007630">
    <property type="entry name" value="RNA_pol_sigma70_r4"/>
</dbReference>
<dbReference type="InterPro" id="IPR021109">
    <property type="entry name" value="Peptidase_aspartic_dom_sf"/>
</dbReference>
<dbReference type="Pfam" id="PF04542">
    <property type="entry name" value="Sigma70_r2"/>
    <property type="match status" value="1"/>
</dbReference>
<reference evidence="9 10" key="1">
    <citation type="journal article" date="2011" name="J. Bacteriol.">
        <title>Genome sequence of 'Pedosphaera parvula' Ellin514, an aerobic Verrucomicrobial isolate from pasture soil.</title>
        <authorList>
            <person name="Kant R."/>
            <person name="van Passel M.W."/>
            <person name="Sangwan P."/>
            <person name="Palva A."/>
            <person name="Lucas S."/>
            <person name="Copeland A."/>
            <person name="Lapidus A."/>
            <person name="Glavina Del Rio T."/>
            <person name="Dalin E."/>
            <person name="Tice H."/>
            <person name="Bruce D."/>
            <person name="Goodwin L."/>
            <person name="Pitluck S."/>
            <person name="Chertkov O."/>
            <person name="Larimer F.W."/>
            <person name="Land M.L."/>
            <person name="Hauser L."/>
            <person name="Brettin T.S."/>
            <person name="Detter J.C."/>
            <person name="Han S."/>
            <person name="de Vos W.M."/>
            <person name="Janssen P.H."/>
            <person name="Smidt H."/>
        </authorList>
    </citation>
    <scope>NUCLEOTIDE SEQUENCE [LARGE SCALE GENOMIC DNA]</scope>
    <source>
        <strain evidence="9 10">Ellin514</strain>
    </source>
</reference>
<evidence type="ECO:0000256" key="3">
    <source>
        <dbReference type="ARBA" id="ARBA00023082"/>
    </source>
</evidence>
<dbReference type="Gene3D" id="2.40.70.10">
    <property type="entry name" value="Acid Proteases"/>
    <property type="match status" value="1"/>
</dbReference>
<name>B9XMK3_PEDPL</name>
<dbReference type="AlphaFoldDB" id="B9XMK3"/>
<evidence type="ECO:0000256" key="5">
    <source>
        <dbReference type="ARBA" id="ARBA00023163"/>
    </source>
</evidence>
<dbReference type="Pfam" id="PF04545">
    <property type="entry name" value="Sigma70_r4"/>
    <property type="match status" value="1"/>
</dbReference>
<feature type="transmembrane region" description="Helical" evidence="6">
    <location>
        <begin position="237"/>
        <end position="260"/>
    </location>
</feature>
<dbReference type="RefSeq" id="WP_007417042.1">
    <property type="nucleotide sequence ID" value="NZ_ABOX02000035.1"/>
</dbReference>
<evidence type="ECO:0000256" key="2">
    <source>
        <dbReference type="ARBA" id="ARBA00023015"/>
    </source>
</evidence>
<evidence type="ECO:0000259" key="8">
    <source>
        <dbReference type="Pfam" id="PF04545"/>
    </source>
</evidence>
<evidence type="ECO:0000256" key="4">
    <source>
        <dbReference type="ARBA" id="ARBA00023125"/>
    </source>
</evidence>
<dbReference type="Gene3D" id="1.10.1740.10">
    <property type="match status" value="1"/>
</dbReference>
<dbReference type="InterPro" id="IPR014284">
    <property type="entry name" value="RNA_pol_sigma-70_dom"/>
</dbReference>
<dbReference type="SUPFAM" id="SSF88659">
    <property type="entry name" value="Sigma3 and sigma4 domains of RNA polymerase sigma factors"/>
    <property type="match status" value="1"/>
</dbReference>
<dbReference type="NCBIfam" id="TIGR02937">
    <property type="entry name" value="sigma70-ECF"/>
    <property type="match status" value="1"/>
</dbReference>
<proteinExistence type="inferred from homology"/>
<keyword evidence="6" id="KW-0472">Membrane</keyword>
<dbReference type="InterPro" id="IPR007627">
    <property type="entry name" value="RNA_pol_sigma70_r2"/>
</dbReference>
<evidence type="ECO:0000313" key="10">
    <source>
        <dbReference type="Proteomes" id="UP000003688"/>
    </source>
</evidence>
<dbReference type="PANTHER" id="PTHR43133">
    <property type="entry name" value="RNA POLYMERASE ECF-TYPE SIGMA FACTO"/>
    <property type="match status" value="1"/>
</dbReference>
<organism evidence="9 10">
    <name type="scientific">Pedosphaera parvula (strain Ellin514)</name>
    <dbReference type="NCBI Taxonomy" id="320771"/>
    <lineage>
        <taxon>Bacteria</taxon>
        <taxon>Pseudomonadati</taxon>
        <taxon>Verrucomicrobiota</taxon>
        <taxon>Pedosphaerae</taxon>
        <taxon>Pedosphaerales</taxon>
        <taxon>Pedosphaeraceae</taxon>
        <taxon>Pedosphaera</taxon>
    </lineage>
</organism>
<dbReference type="EMBL" id="ABOX02000035">
    <property type="protein sequence ID" value="EEF58902.1"/>
    <property type="molecule type" value="Genomic_DNA"/>
</dbReference>
<dbReference type="Proteomes" id="UP000003688">
    <property type="component" value="Unassembled WGS sequence"/>
</dbReference>
<feature type="domain" description="RNA polymerase sigma-70 region 4" evidence="8">
    <location>
        <begin position="120"/>
        <end position="169"/>
    </location>
</feature>
<dbReference type="GO" id="GO:0006352">
    <property type="term" value="P:DNA-templated transcription initiation"/>
    <property type="evidence" value="ECO:0007669"/>
    <property type="project" value="InterPro"/>
</dbReference>
<dbReference type="CDD" id="cd06171">
    <property type="entry name" value="Sigma70_r4"/>
    <property type="match status" value="1"/>
</dbReference>
<protein>
    <submittedName>
        <fullName evidence="9">RNA polymerase, sigma-24 subunit, ECF subfamily</fullName>
    </submittedName>
</protein>
<accession>B9XMK3</accession>
<dbReference type="OrthoDB" id="196255at2"/>
<keyword evidence="3" id="KW-0731">Sigma factor</keyword>
<evidence type="ECO:0000313" key="9">
    <source>
        <dbReference type="EMBL" id="EEF58902.1"/>
    </source>
</evidence>
<dbReference type="GO" id="GO:0003677">
    <property type="term" value="F:DNA binding"/>
    <property type="evidence" value="ECO:0007669"/>
    <property type="project" value="UniProtKB-KW"/>
</dbReference>
<sequence length="624" mass="68836">MNLVREYAQSNSEQAFATLVSRHLNLVYSVALRQVRDPHLAEEITQAVFIILARKASSLGPRTILSGWLCRTARYVSANALTVQRRRQRREQEAYMEMESASNEQGFDAWSHIAPHLEDALNSLREKEHNAIVLRFMEGKDLKEVGMALGTGEDAARMRVNRALENMRKYFARRGVTSTTSIIAGLIAANSVQSAAPEMAPSVTAVVAAAKGANAGASTLALVKGALKTMVWHKMKISVITGATVLFMAGIPFFATAFFAPAATTTQLPADISMNRGAGTGDALLVTARLENGRELLLLVDIGDPYTQFDSSLAPLLGKPRGFTWSSSTYGRETTRRYKTPKLYLGDTPLEMGDWVETSTQIKLISNDLSRITHTNRQVMGILGMDCLKHYCIQLDFTTGKMRFLDPNHSNKADWGKAFPLITSFSWTLFGSGYPFIRENLAGVKGQVTLIDTGCNFDGFLLPKVYRQWTNHVASPARGQTHSPNCTLGGENYPDLTLHGDGVCNAVGLTFLSRHLVTFDFPNRTVYLKRTSVGPLVDEESEAAVKFVEGLRDKGQLPGWTKLDRGQIIGSVYLVSGILEGYKIGDSAMYHYAVARASKDGPWKLQRAWRTDRSDHLIEEFPAP</sequence>
<comment type="similarity">
    <text evidence="1">Belongs to the sigma-70 factor family. ECF subfamily.</text>
</comment>
<gene>
    <name evidence="9" type="ORF">Cflav_PD2904</name>
</gene>
<dbReference type="PANTHER" id="PTHR43133:SF51">
    <property type="entry name" value="RNA POLYMERASE SIGMA FACTOR"/>
    <property type="match status" value="1"/>
</dbReference>
<dbReference type="Gene3D" id="1.10.10.10">
    <property type="entry name" value="Winged helix-like DNA-binding domain superfamily/Winged helix DNA-binding domain"/>
    <property type="match status" value="1"/>
</dbReference>
<keyword evidence="6" id="KW-1133">Transmembrane helix</keyword>
<dbReference type="InterPro" id="IPR036388">
    <property type="entry name" value="WH-like_DNA-bd_sf"/>
</dbReference>
<dbReference type="SUPFAM" id="SSF88946">
    <property type="entry name" value="Sigma2 domain of RNA polymerase sigma factors"/>
    <property type="match status" value="1"/>
</dbReference>
<keyword evidence="4" id="KW-0238">DNA-binding</keyword>
<dbReference type="InterPro" id="IPR013324">
    <property type="entry name" value="RNA_pol_sigma_r3/r4-like"/>
</dbReference>
<keyword evidence="6" id="KW-0812">Transmembrane</keyword>
<comment type="caution">
    <text evidence="9">The sequence shown here is derived from an EMBL/GenBank/DDBJ whole genome shotgun (WGS) entry which is preliminary data.</text>
</comment>
<keyword evidence="5" id="KW-0804">Transcription</keyword>